<dbReference type="PROSITE" id="PS51318">
    <property type="entry name" value="TAT"/>
    <property type="match status" value="1"/>
</dbReference>
<protein>
    <submittedName>
        <fullName evidence="1">DUF1552 domain-containing protein</fullName>
    </submittedName>
</protein>
<dbReference type="InterPro" id="IPR011447">
    <property type="entry name" value="DUF1552"/>
</dbReference>
<gene>
    <name evidence="1" type="ORF">ACFSSA_00900</name>
</gene>
<dbReference type="Pfam" id="PF07586">
    <property type="entry name" value="HXXSHH"/>
    <property type="match status" value="1"/>
</dbReference>
<comment type="caution">
    <text evidence="1">The sequence shown here is derived from an EMBL/GenBank/DDBJ whole genome shotgun (WGS) entry which is preliminary data.</text>
</comment>
<dbReference type="EMBL" id="JBHUIT010000001">
    <property type="protein sequence ID" value="MFD2255220.1"/>
    <property type="molecule type" value="Genomic_DNA"/>
</dbReference>
<reference evidence="2" key="1">
    <citation type="journal article" date="2019" name="Int. J. Syst. Evol. Microbiol.">
        <title>The Global Catalogue of Microorganisms (GCM) 10K type strain sequencing project: providing services to taxonomists for standard genome sequencing and annotation.</title>
        <authorList>
            <consortium name="The Broad Institute Genomics Platform"/>
            <consortium name="The Broad Institute Genome Sequencing Center for Infectious Disease"/>
            <person name="Wu L."/>
            <person name="Ma J."/>
        </authorList>
    </citation>
    <scope>NUCLEOTIDE SEQUENCE [LARGE SCALE GENOMIC DNA]</scope>
    <source>
        <strain evidence="2">CGMCC 4.7106</strain>
    </source>
</reference>
<evidence type="ECO:0000313" key="2">
    <source>
        <dbReference type="Proteomes" id="UP001597375"/>
    </source>
</evidence>
<keyword evidence="2" id="KW-1185">Reference proteome</keyword>
<evidence type="ECO:0000313" key="1">
    <source>
        <dbReference type="EMBL" id="MFD2255220.1"/>
    </source>
</evidence>
<proteinExistence type="predicted"/>
<sequence length="417" mass="46355">MNSNRRRFIKGLGGVLALPLLESFALPEQKSPVRFLVVGNPFGMHPDYFFPKKFGKDFELSPTLSSLEWVKDRLTILAHTDHGMVSGHGREVSFLSGILPADSLAYPEKNISIDQLMARHTATSVRYPSIGAGLGSGIRMSWTENGVEDAIFTDPQKLFDHLFVNLSDKEKAIRKEIIARNGSILDSVSEQFSSLKRSVSQSDRERIDQYQSSVRDLEKTFANRATWIGRDKPAFDISEHFSHSEVTIENRYNAIFDMIGYAFETDLTRVASVAFPTDLSYTDVEGVTRSYHGCTHNGKMENITAQLVAIESFQISLLSRCLKKLDSIQEPNAEGSMLDHTIVLFGSGMGYGGTHSNRNLPILVAGGGFKHLGYVDTISPGGNNMPLCNLYVTLLQRFGIERDTFNTSTGTFDLKYA</sequence>
<dbReference type="InterPro" id="IPR006311">
    <property type="entry name" value="TAT_signal"/>
</dbReference>
<dbReference type="Proteomes" id="UP001597375">
    <property type="component" value="Unassembled WGS sequence"/>
</dbReference>
<name>A0ABW5D6G2_9BACT</name>
<dbReference type="RefSeq" id="WP_386817882.1">
    <property type="nucleotide sequence ID" value="NZ_JBHUIT010000001.1"/>
</dbReference>
<accession>A0ABW5D6G2</accession>
<organism evidence="1 2">
    <name type="scientific">Luteolibacter algae</name>
    <dbReference type="NCBI Taxonomy" id="454151"/>
    <lineage>
        <taxon>Bacteria</taxon>
        <taxon>Pseudomonadati</taxon>
        <taxon>Verrucomicrobiota</taxon>
        <taxon>Verrucomicrobiia</taxon>
        <taxon>Verrucomicrobiales</taxon>
        <taxon>Verrucomicrobiaceae</taxon>
        <taxon>Luteolibacter</taxon>
    </lineage>
</organism>